<dbReference type="EC" id="5.6.2.4" evidence="9"/>
<evidence type="ECO:0000256" key="4">
    <source>
        <dbReference type="ARBA" id="ARBA00022806"/>
    </source>
</evidence>
<comment type="caution">
    <text evidence="15">The sequence shown here is derived from an EMBL/GenBank/DDBJ whole genome shotgun (WGS) entry which is preliminary data.</text>
</comment>
<evidence type="ECO:0000256" key="7">
    <source>
        <dbReference type="ARBA" id="ARBA00023235"/>
    </source>
</evidence>
<evidence type="ECO:0000256" key="1">
    <source>
        <dbReference type="ARBA" id="ARBA00009922"/>
    </source>
</evidence>
<dbReference type="GO" id="GO:0033202">
    <property type="term" value="C:DNA helicase complex"/>
    <property type="evidence" value="ECO:0007669"/>
    <property type="project" value="TreeGrafter"/>
</dbReference>
<dbReference type="GO" id="GO:0005524">
    <property type="term" value="F:ATP binding"/>
    <property type="evidence" value="ECO:0007669"/>
    <property type="project" value="UniProtKB-UniRule"/>
</dbReference>
<feature type="binding site" evidence="12">
    <location>
        <begin position="26"/>
        <end position="33"/>
    </location>
    <ligand>
        <name>ATP</name>
        <dbReference type="ChEBI" id="CHEBI:30616"/>
    </ligand>
</feature>
<evidence type="ECO:0000256" key="3">
    <source>
        <dbReference type="ARBA" id="ARBA00022801"/>
    </source>
</evidence>
<keyword evidence="4 12" id="KW-0347">Helicase</keyword>
<dbReference type="InterPro" id="IPR000212">
    <property type="entry name" value="DNA_helicase_UvrD/REP"/>
</dbReference>
<evidence type="ECO:0000259" key="13">
    <source>
        <dbReference type="PROSITE" id="PS51198"/>
    </source>
</evidence>
<dbReference type="STRING" id="1963862.B4O97_16180"/>
<dbReference type="InterPro" id="IPR013986">
    <property type="entry name" value="DExx_box_DNA_helicase_dom_sf"/>
</dbReference>
<comment type="catalytic activity">
    <reaction evidence="8">
        <text>Couples ATP hydrolysis with the unwinding of duplex DNA by translocating in the 3'-5' direction.</text>
        <dbReference type="EC" id="5.6.2.4"/>
    </reaction>
</comment>
<keyword evidence="2 12" id="KW-0547">Nucleotide-binding</keyword>
<evidence type="ECO:0000313" key="15">
    <source>
        <dbReference type="EMBL" id="ORC32600.1"/>
    </source>
</evidence>
<gene>
    <name evidence="15" type="ORF">B4O97_16180</name>
</gene>
<keyword evidence="7" id="KW-0413">Isomerase</keyword>
<dbReference type="AlphaFoldDB" id="A0A1Y1RUD8"/>
<protein>
    <recommendedName>
        <fullName evidence="9">DNA 3'-5' helicase</fullName>
        <ecNumber evidence="9">5.6.2.4</ecNumber>
    </recommendedName>
    <alternativeName>
        <fullName evidence="10">DNA 3'-5' helicase II</fullName>
    </alternativeName>
</protein>
<comment type="similarity">
    <text evidence="1">Belongs to the helicase family. UvrD subfamily.</text>
</comment>
<accession>A0A1Y1RUD8</accession>
<dbReference type="OrthoDB" id="9810135at2"/>
<sequence length="669" mass="76791">MDFTSGLNDRQKEAVLSIDGPLLIIAGAGSGKTRVITHRIAHMLTQGIPQSSILALTFTNKAAREMSERVRELTKKKLSNLTVSTFHAFGVQILRKTIHLLPGYRDNFSIYDQADKNALIKECARELGMAPDTLDLWEIGNIFSSVKTFRHKWDGDTKIYEKLFHEYQEHLQLYNAVDFDDLIVRPIHILQENPEVLESYRERFRYVMVDEFQDTSMAQYRLMKILSETNRNICVVGDDDQSIYSWRGANYENIINFERDFPELTEIKLEQNYRSTGNILAAANGLIAHNTNRKEKELWTGTGYGNAIEIYYPENEQREAEFITTMIRMLKSRGEIEYHDVGVLIRTNSLSATLEDAFLNENIPYRISGGTSFFQRKEIKDLISYLRIMSNPDDDMNLLRIINTPRRGIGKRTLQRIQETAQKKNCSIYSAISALRYASDSGLGEKAQTDLSDFVSLIEYYREMVFTGKGIAKTVQSLVDAVQYWPYLIGEHQKNESTARWKYANICRFIEMIAQWEETQKEEGRKASVYDYLNRITLITRDDDQDDDDGKVNIMTIHAAKGLEFSLVFLAGVEAHLVPHARAVEEDPANLEEERRLFYVAITRAREKLYITSCRSRRNMRDVLVCEPSPFLTEIPEGLIEDHIGEDELSTEDAVEALSALRAKFASGS</sequence>
<dbReference type="GO" id="GO:0005829">
    <property type="term" value="C:cytosol"/>
    <property type="evidence" value="ECO:0007669"/>
    <property type="project" value="TreeGrafter"/>
</dbReference>
<dbReference type="PROSITE" id="PS51217">
    <property type="entry name" value="UVRD_HELICASE_CTER"/>
    <property type="match status" value="1"/>
</dbReference>
<dbReference type="Gene3D" id="3.40.50.300">
    <property type="entry name" value="P-loop containing nucleotide triphosphate hydrolases"/>
    <property type="match status" value="2"/>
</dbReference>
<evidence type="ECO:0000313" key="16">
    <source>
        <dbReference type="Proteomes" id="UP000192343"/>
    </source>
</evidence>
<dbReference type="CDD" id="cd17932">
    <property type="entry name" value="DEXQc_UvrD"/>
    <property type="match status" value="1"/>
</dbReference>
<reference evidence="15 16" key="1">
    <citation type="submission" date="2017-03" db="EMBL/GenBank/DDBJ databases">
        <title>Draft Genome sequence of Marispirochaeta sp. strain JC444.</title>
        <authorList>
            <person name="Shivani Y."/>
            <person name="Subhash Y."/>
            <person name="Sasikala C."/>
            <person name="Ramana C."/>
        </authorList>
    </citation>
    <scope>NUCLEOTIDE SEQUENCE [LARGE SCALE GENOMIC DNA]</scope>
    <source>
        <strain evidence="15 16">JC444</strain>
    </source>
</reference>
<dbReference type="Proteomes" id="UP000192343">
    <property type="component" value="Unassembled WGS sequence"/>
</dbReference>
<keyword evidence="6" id="KW-0238">DNA-binding</keyword>
<feature type="domain" description="UvrD-like helicase C-terminal" evidence="14">
    <location>
        <begin position="277"/>
        <end position="562"/>
    </location>
</feature>
<dbReference type="PANTHER" id="PTHR11070">
    <property type="entry name" value="UVRD / RECB / PCRA DNA HELICASE FAMILY MEMBER"/>
    <property type="match status" value="1"/>
</dbReference>
<dbReference type="PROSITE" id="PS51198">
    <property type="entry name" value="UVRD_HELICASE_ATP_BIND"/>
    <property type="match status" value="1"/>
</dbReference>
<dbReference type="Gene3D" id="1.10.486.10">
    <property type="entry name" value="PCRA, domain 4"/>
    <property type="match status" value="1"/>
</dbReference>
<feature type="domain" description="UvrD-like helicase ATP-binding" evidence="13">
    <location>
        <begin position="5"/>
        <end position="276"/>
    </location>
</feature>
<dbReference type="Pfam" id="PF13361">
    <property type="entry name" value="UvrD_C"/>
    <property type="match status" value="1"/>
</dbReference>
<dbReference type="GO" id="GO:0043138">
    <property type="term" value="F:3'-5' DNA helicase activity"/>
    <property type="evidence" value="ECO:0007669"/>
    <property type="project" value="UniProtKB-EC"/>
</dbReference>
<evidence type="ECO:0000256" key="6">
    <source>
        <dbReference type="ARBA" id="ARBA00023125"/>
    </source>
</evidence>
<dbReference type="GO" id="GO:0003677">
    <property type="term" value="F:DNA binding"/>
    <property type="evidence" value="ECO:0007669"/>
    <property type="project" value="UniProtKB-KW"/>
</dbReference>
<dbReference type="PANTHER" id="PTHR11070:SF2">
    <property type="entry name" value="ATP-DEPENDENT DNA HELICASE SRS2"/>
    <property type="match status" value="1"/>
</dbReference>
<keyword evidence="3 12" id="KW-0378">Hydrolase</keyword>
<dbReference type="Pfam" id="PF00580">
    <property type="entry name" value="UvrD-helicase"/>
    <property type="match status" value="1"/>
</dbReference>
<dbReference type="SUPFAM" id="SSF52540">
    <property type="entry name" value="P-loop containing nucleoside triphosphate hydrolases"/>
    <property type="match status" value="1"/>
</dbReference>
<dbReference type="GO" id="GO:0016887">
    <property type="term" value="F:ATP hydrolysis activity"/>
    <property type="evidence" value="ECO:0007669"/>
    <property type="project" value="RHEA"/>
</dbReference>
<evidence type="ECO:0000256" key="5">
    <source>
        <dbReference type="ARBA" id="ARBA00022840"/>
    </source>
</evidence>
<dbReference type="InterPro" id="IPR014016">
    <property type="entry name" value="UvrD-like_ATP-bd"/>
</dbReference>
<evidence type="ECO:0000256" key="9">
    <source>
        <dbReference type="ARBA" id="ARBA00034808"/>
    </source>
</evidence>
<evidence type="ECO:0000256" key="11">
    <source>
        <dbReference type="ARBA" id="ARBA00048988"/>
    </source>
</evidence>
<evidence type="ECO:0000256" key="12">
    <source>
        <dbReference type="PROSITE-ProRule" id="PRU00560"/>
    </source>
</evidence>
<keyword evidence="5 12" id="KW-0067">ATP-binding</keyword>
<dbReference type="CDD" id="cd18807">
    <property type="entry name" value="SF1_C_UvrD"/>
    <property type="match status" value="1"/>
</dbReference>
<evidence type="ECO:0000256" key="8">
    <source>
        <dbReference type="ARBA" id="ARBA00034617"/>
    </source>
</evidence>
<dbReference type="InterPro" id="IPR027417">
    <property type="entry name" value="P-loop_NTPase"/>
</dbReference>
<keyword evidence="16" id="KW-1185">Reference proteome</keyword>
<organism evidence="15 16">
    <name type="scientific">Marispirochaeta aestuarii</name>
    <dbReference type="NCBI Taxonomy" id="1963862"/>
    <lineage>
        <taxon>Bacteria</taxon>
        <taxon>Pseudomonadati</taxon>
        <taxon>Spirochaetota</taxon>
        <taxon>Spirochaetia</taxon>
        <taxon>Spirochaetales</taxon>
        <taxon>Spirochaetaceae</taxon>
        <taxon>Marispirochaeta</taxon>
    </lineage>
</organism>
<dbReference type="GO" id="GO:0000725">
    <property type="term" value="P:recombinational repair"/>
    <property type="evidence" value="ECO:0007669"/>
    <property type="project" value="TreeGrafter"/>
</dbReference>
<evidence type="ECO:0000259" key="14">
    <source>
        <dbReference type="PROSITE" id="PS51217"/>
    </source>
</evidence>
<evidence type="ECO:0000256" key="2">
    <source>
        <dbReference type="ARBA" id="ARBA00022741"/>
    </source>
</evidence>
<comment type="catalytic activity">
    <reaction evidence="11">
        <text>ATP + H2O = ADP + phosphate + H(+)</text>
        <dbReference type="Rhea" id="RHEA:13065"/>
        <dbReference type="ChEBI" id="CHEBI:15377"/>
        <dbReference type="ChEBI" id="CHEBI:15378"/>
        <dbReference type="ChEBI" id="CHEBI:30616"/>
        <dbReference type="ChEBI" id="CHEBI:43474"/>
        <dbReference type="ChEBI" id="CHEBI:456216"/>
        <dbReference type="EC" id="5.6.2.4"/>
    </reaction>
</comment>
<name>A0A1Y1RUD8_9SPIO</name>
<proteinExistence type="inferred from homology"/>
<dbReference type="RefSeq" id="WP_083052430.1">
    <property type="nucleotide sequence ID" value="NZ_CAXXQO010000004.1"/>
</dbReference>
<dbReference type="InterPro" id="IPR014017">
    <property type="entry name" value="DNA_helicase_UvrD-like_C"/>
</dbReference>
<evidence type="ECO:0000256" key="10">
    <source>
        <dbReference type="ARBA" id="ARBA00034923"/>
    </source>
</evidence>
<dbReference type="EMBL" id="MWQY01000022">
    <property type="protein sequence ID" value="ORC32600.1"/>
    <property type="molecule type" value="Genomic_DNA"/>
</dbReference>
<dbReference type="Gene3D" id="1.10.10.160">
    <property type="match status" value="1"/>
</dbReference>